<dbReference type="EMBL" id="BONI01000031">
    <property type="protein sequence ID" value="GIG07159.1"/>
    <property type="molecule type" value="Genomic_DNA"/>
</dbReference>
<protein>
    <submittedName>
        <fullName evidence="1">Uncharacterized protein</fullName>
    </submittedName>
</protein>
<dbReference type="AlphaFoldDB" id="A0A8J3P841"/>
<gene>
    <name evidence="1" type="ORF">Cco03nite_38590</name>
</gene>
<sequence>MEMSPQLPRPQPRHPVAPYEVEVRVLPVLAVVETLHSLDQAEGEACLACGARGVDSARPHYLDTLVPVGRERRRGTVFTAHRECLPSWLARWFREGDELKMAHLNFYHLRQQVADELLGGLEQRLREYGEQPAGKRPSREVVEWECAVIREAALSVRFGDPDER</sequence>
<accession>A0A8J3P841</accession>
<dbReference type="Proteomes" id="UP000630887">
    <property type="component" value="Unassembled WGS sequence"/>
</dbReference>
<proteinExistence type="predicted"/>
<name>A0A8J3P841_9ACTN</name>
<evidence type="ECO:0000313" key="2">
    <source>
        <dbReference type="Proteomes" id="UP000630887"/>
    </source>
</evidence>
<keyword evidence="2" id="KW-1185">Reference proteome</keyword>
<dbReference type="RefSeq" id="WP_203693510.1">
    <property type="nucleotide sequence ID" value="NZ_BAAALC010000044.1"/>
</dbReference>
<evidence type="ECO:0000313" key="1">
    <source>
        <dbReference type="EMBL" id="GIG07159.1"/>
    </source>
</evidence>
<reference evidence="1 2" key="1">
    <citation type="submission" date="2021-01" db="EMBL/GenBank/DDBJ databases">
        <title>Whole genome shotgun sequence of Catellatospora coxensis NBRC 107359.</title>
        <authorList>
            <person name="Komaki H."/>
            <person name="Tamura T."/>
        </authorList>
    </citation>
    <scope>NUCLEOTIDE SEQUENCE [LARGE SCALE GENOMIC DNA]</scope>
    <source>
        <strain evidence="1 2">NBRC 107359</strain>
    </source>
</reference>
<comment type="caution">
    <text evidence="1">The sequence shown here is derived from an EMBL/GenBank/DDBJ whole genome shotgun (WGS) entry which is preliminary data.</text>
</comment>
<organism evidence="1 2">
    <name type="scientific">Catellatospora coxensis</name>
    <dbReference type="NCBI Taxonomy" id="310354"/>
    <lineage>
        <taxon>Bacteria</taxon>
        <taxon>Bacillati</taxon>
        <taxon>Actinomycetota</taxon>
        <taxon>Actinomycetes</taxon>
        <taxon>Micromonosporales</taxon>
        <taxon>Micromonosporaceae</taxon>
        <taxon>Catellatospora</taxon>
    </lineage>
</organism>